<name>A0ABR2K9C3_9EUKA</name>
<comment type="caution">
    <text evidence="7">The sequence shown here is derived from an EMBL/GenBank/DDBJ whole genome shotgun (WGS) entry which is preliminary data.</text>
</comment>
<evidence type="ECO:0000256" key="3">
    <source>
        <dbReference type="ARBA" id="ARBA00022729"/>
    </source>
</evidence>
<sequence length="441" mass="51093">MNILPLLLFSAFSILKSFTQEVDHNVEPGTFDTFEQYYFEENEFFDEENGTIILKIGAESPELQPSGVNDWFYDVAKIFHAKVITLQHRYFGKSQPYKTTSTDHLKYLTVEQAVADYGYFHDHYNESLKKHPWLIVGGSYPGLLSAFVMKKYPNYFYAAISSAGVVFANDNLTDFDIQVAISMGQECAAIARETRIQLDELIETDESYVRHLFNLSDNFTKADFYFLFADIFTLGLQYGDVAHLCGPLIDANRKGSDTVVALSKYTREVFIPNYGSLEVYATGYLRDTRSTNESASRCWFWMTCNQLAYWQTSPGRASIRSPKLTPEHFEKQCEAVFDMDFTNIRNINEFNKKYDITNNISHTMFLTNSQDPWTWSCVTHGTKLGNDDNYVHTIIGEEMGHHFEFNKPQENDSPDMKRSRQRILQLLEIWLNEFRNKDNHN</sequence>
<keyword evidence="3 6" id="KW-0732">Signal</keyword>
<proteinExistence type="inferred from homology"/>
<evidence type="ECO:0000256" key="2">
    <source>
        <dbReference type="ARBA" id="ARBA00022670"/>
    </source>
</evidence>
<evidence type="ECO:0000256" key="5">
    <source>
        <dbReference type="ARBA" id="ARBA00023180"/>
    </source>
</evidence>
<protein>
    <recommendedName>
        <fullName evidence="9">Clan SC, family S28, unassigned serine peptidase</fullName>
    </recommendedName>
</protein>
<dbReference type="PANTHER" id="PTHR11010">
    <property type="entry name" value="PROTEASE S28 PRO-X CARBOXYPEPTIDASE-RELATED"/>
    <property type="match status" value="1"/>
</dbReference>
<evidence type="ECO:0000256" key="1">
    <source>
        <dbReference type="ARBA" id="ARBA00011079"/>
    </source>
</evidence>
<evidence type="ECO:0008006" key="9">
    <source>
        <dbReference type="Google" id="ProtNLM"/>
    </source>
</evidence>
<evidence type="ECO:0000313" key="8">
    <source>
        <dbReference type="Proteomes" id="UP001470230"/>
    </source>
</evidence>
<dbReference type="InterPro" id="IPR029058">
    <property type="entry name" value="AB_hydrolase_fold"/>
</dbReference>
<reference evidence="7 8" key="1">
    <citation type="submission" date="2024-04" db="EMBL/GenBank/DDBJ databases">
        <title>Tritrichomonas musculus Genome.</title>
        <authorList>
            <person name="Alves-Ferreira E."/>
            <person name="Grigg M."/>
            <person name="Lorenzi H."/>
            <person name="Galac M."/>
        </authorList>
    </citation>
    <scope>NUCLEOTIDE SEQUENCE [LARGE SCALE GENOMIC DNA]</scope>
    <source>
        <strain evidence="7 8">EAF2021</strain>
    </source>
</reference>
<feature type="chain" id="PRO_5046971748" description="Clan SC, family S28, unassigned serine peptidase" evidence="6">
    <location>
        <begin position="20"/>
        <end position="441"/>
    </location>
</feature>
<gene>
    <name evidence="7" type="ORF">M9Y10_038764</name>
</gene>
<dbReference type="SUPFAM" id="SSF53474">
    <property type="entry name" value="alpha/beta-Hydrolases"/>
    <property type="match status" value="1"/>
</dbReference>
<keyword evidence="2" id="KW-0645">Protease</keyword>
<comment type="similarity">
    <text evidence="1">Belongs to the peptidase S28 family.</text>
</comment>
<dbReference type="Gene3D" id="1.20.120.980">
    <property type="entry name" value="Serine carboxypeptidase S28, SKS domain"/>
    <property type="match status" value="1"/>
</dbReference>
<dbReference type="InterPro" id="IPR008758">
    <property type="entry name" value="Peptidase_S28"/>
</dbReference>
<evidence type="ECO:0000256" key="6">
    <source>
        <dbReference type="SAM" id="SignalP"/>
    </source>
</evidence>
<dbReference type="InterPro" id="IPR042269">
    <property type="entry name" value="Ser_carbopepase_S28_SKS"/>
</dbReference>
<feature type="signal peptide" evidence="6">
    <location>
        <begin position="1"/>
        <end position="19"/>
    </location>
</feature>
<evidence type="ECO:0000313" key="7">
    <source>
        <dbReference type="EMBL" id="KAK8887710.1"/>
    </source>
</evidence>
<dbReference type="EMBL" id="JAPFFF010000006">
    <property type="protein sequence ID" value="KAK8887710.1"/>
    <property type="molecule type" value="Genomic_DNA"/>
</dbReference>
<dbReference type="Gene3D" id="3.40.50.1820">
    <property type="entry name" value="alpha/beta hydrolase"/>
    <property type="match status" value="1"/>
</dbReference>
<keyword evidence="4" id="KW-0378">Hydrolase</keyword>
<keyword evidence="8" id="KW-1185">Reference proteome</keyword>
<dbReference type="Proteomes" id="UP001470230">
    <property type="component" value="Unassembled WGS sequence"/>
</dbReference>
<keyword evidence="5" id="KW-0325">Glycoprotein</keyword>
<evidence type="ECO:0000256" key="4">
    <source>
        <dbReference type="ARBA" id="ARBA00022801"/>
    </source>
</evidence>
<dbReference type="Pfam" id="PF05577">
    <property type="entry name" value="Peptidase_S28"/>
    <property type="match status" value="1"/>
</dbReference>
<organism evidence="7 8">
    <name type="scientific">Tritrichomonas musculus</name>
    <dbReference type="NCBI Taxonomy" id="1915356"/>
    <lineage>
        <taxon>Eukaryota</taxon>
        <taxon>Metamonada</taxon>
        <taxon>Parabasalia</taxon>
        <taxon>Tritrichomonadida</taxon>
        <taxon>Tritrichomonadidae</taxon>
        <taxon>Tritrichomonas</taxon>
    </lineage>
</organism>
<accession>A0ABR2K9C3</accession>
<dbReference type="PANTHER" id="PTHR11010:SF11">
    <property type="entry name" value="THYMUS-SPECIFIC SERINE PROTEASE"/>
    <property type="match status" value="1"/>
</dbReference>